<evidence type="ECO:0000256" key="6">
    <source>
        <dbReference type="SAM" id="Phobius"/>
    </source>
</evidence>
<feature type="transmembrane region" description="Helical" evidence="6">
    <location>
        <begin position="45"/>
        <end position="62"/>
    </location>
</feature>
<comment type="subcellular location">
    <subcellularLocation>
        <location evidence="1">Cell membrane</location>
        <topology evidence="1">Multi-pass membrane protein</topology>
    </subcellularLocation>
</comment>
<dbReference type="Pfam" id="PF12823">
    <property type="entry name" value="DUF3817"/>
    <property type="match status" value="1"/>
</dbReference>
<evidence type="ECO:0000256" key="2">
    <source>
        <dbReference type="ARBA" id="ARBA00022475"/>
    </source>
</evidence>
<keyword evidence="3 6" id="KW-0812">Transmembrane</keyword>
<proteinExistence type="predicted"/>
<dbReference type="GO" id="GO:0005886">
    <property type="term" value="C:plasma membrane"/>
    <property type="evidence" value="ECO:0007669"/>
    <property type="project" value="UniProtKB-SubCell"/>
</dbReference>
<reference evidence="8" key="1">
    <citation type="submission" date="2020-05" db="EMBL/GenBank/DDBJ databases">
        <authorList>
            <person name="Chiriac C."/>
            <person name="Salcher M."/>
            <person name="Ghai R."/>
            <person name="Kavagutti S V."/>
        </authorList>
    </citation>
    <scope>NUCLEOTIDE SEQUENCE</scope>
</reference>
<evidence type="ECO:0000313" key="8">
    <source>
        <dbReference type="EMBL" id="CAB4866502.1"/>
    </source>
</evidence>
<evidence type="ECO:0000256" key="1">
    <source>
        <dbReference type="ARBA" id="ARBA00004651"/>
    </source>
</evidence>
<gene>
    <name evidence="8" type="ORF">UFOPK3401_00554</name>
</gene>
<feature type="domain" description="DUF3817" evidence="7">
    <location>
        <begin position="5"/>
        <end position="92"/>
    </location>
</feature>
<name>A0A6J7D6B3_9ZZZZ</name>
<dbReference type="InterPro" id="IPR023845">
    <property type="entry name" value="DUF3817_TM"/>
</dbReference>
<feature type="transmembrane region" description="Helical" evidence="6">
    <location>
        <begin position="12"/>
        <end position="33"/>
    </location>
</feature>
<accession>A0A6J7D6B3</accession>
<evidence type="ECO:0000259" key="7">
    <source>
        <dbReference type="Pfam" id="PF12823"/>
    </source>
</evidence>
<evidence type="ECO:0000256" key="5">
    <source>
        <dbReference type="ARBA" id="ARBA00023136"/>
    </source>
</evidence>
<feature type="transmembrane region" description="Helical" evidence="6">
    <location>
        <begin position="68"/>
        <end position="87"/>
    </location>
</feature>
<dbReference type="PANTHER" id="PTHR40077:SF2">
    <property type="entry name" value="MEMBRANE PROTEIN"/>
    <property type="match status" value="1"/>
</dbReference>
<dbReference type="AlphaFoldDB" id="A0A6J7D6B3"/>
<evidence type="ECO:0000256" key="4">
    <source>
        <dbReference type="ARBA" id="ARBA00022989"/>
    </source>
</evidence>
<keyword evidence="2" id="KW-1003">Cell membrane</keyword>
<keyword evidence="4 6" id="KW-1133">Transmembrane helix</keyword>
<keyword evidence="5 6" id="KW-0472">Membrane</keyword>
<dbReference type="PANTHER" id="PTHR40077">
    <property type="entry name" value="MEMBRANE PROTEIN-RELATED"/>
    <property type="match status" value="1"/>
</dbReference>
<evidence type="ECO:0000256" key="3">
    <source>
        <dbReference type="ARBA" id="ARBA00022692"/>
    </source>
</evidence>
<sequence>MNAALTRYRVMAYVTGVSLIILVFVMIPLHYVGNQPRPSEIFSPFHGLMFMLYVVTVFDLFIRAKWNLGRMVWVMIAGCIPFVSFVVERGITKQARDQLGASA</sequence>
<organism evidence="8">
    <name type="scientific">freshwater metagenome</name>
    <dbReference type="NCBI Taxonomy" id="449393"/>
    <lineage>
        <taxon>unclassified sequences</taxon>
        <taxon>metagenomes</taxon>
        <taxon>ecological metagenomes</taxon>
    </lineage>
</organism>
<dbReference type="NCBIfam" id="TIGR03954">
    <property type="entry name" value="integ_memb_HG"/>
    <property type="match status" value="1"/>
</dbReference>
<protein>
    <submittedName>
        <fullName evidence="8">Unannotated protein</fullName>
    </submittedName>
</protein>
<dbReference type="EMBL" id="CAFBLM010000017">
    <property type="protein sequence ID" value="CAB4866502.1"/>
    <property type="molecule type" value="Genomic_DNA"/>
</dbReference>